<sequence>MTPRTTVLAICLLAALAAAVFRDNPLTRAAQGHAQSVAVAAGATYVTLRTLNALLSTAQEFEVGLSFIASGSAQPLKWLEPIDDTVERIASLVFGIMVATGILAVALGPVSAIGMALLAVALALRLFLQGREDGLDRKLGWYGAFLGLALPVALIISAPLASVLTGDTYRENIAVIDDITVKFGKTEVLEQDEPGFAEYRELAGNIAARADDLIGALLMVLGVHVFGLLILPLLLIGGMFVIARHFARARPTKLST</sequence>
<gene>
    <name evidence="3" type="ORF">H9Q16_09080</name>
</gene>
<feature type="chain" id="PRO_5037509331" evidence="2">
    <location>
        <begin position="23"/>
        <end position="256"/>
    </location>
</feature>
<keyword evidence="4" id="KW-1185">Reference proteome</keyword>
<feature type="transmembrane region" description="Helical" evidence="1">
    <location>
        <begin position="139"/>
        <end position="161"/>
    </location>
</feature>
<keyword evidence="2" id="KW-0732">Signal</keyword>
<keyword evidence="1" id="KW-0472">Membrane</keyword>
<proteinExistence type="predicted"/>
<dbReference type="RefSeq" id="WP_191074984.1">
    <property type="nucleotide sequence ID" value="NZ_JACTAG010000001.1"/>
</dbReference>
<reference evidence="3" key="1">
    <citation type="submission" date="2020-08" db="EMBL/GenBank/DDBJ databases">
        <title>Sulfitobacter aestuariivivens sp. nov., isolated from a tidal flat.</title>
        <authorList>
            <person name="Park S."/>
            <person name="Yoon J.-H."/>
        </authorList>
    </citation>
    <scope>NUCLEOTIDE SEQUENCE</scope>
    <source>
        <strain evidence="3">TSTF-M16</strain>
    </source>
</reference>
<feature type="signal peptide" evidence="2">
    <location>
        <begin position="1"/>
        <end position="22"/>
    </location>
</feature>
<keyword evidence="1" id="KW-1133">Transmembrane helix</keyword>
<accession>A0A927HF56</accession>
<evidence type="ECO:0000313" key="3">
    <source>
        <dbReference type="EMBL" id="MBD3664073.1"/>
    </source>
</evidence>
<evidence type="ECO:0000256" key="1">
    <source>
        <dbReference type="SAM" id="Phobius"/>
    </source>
</evidence>
<protein>
    <submittedName>
        <fullName evidence="3">Uncharacterized protein</fullName>
    </submittedName>
</protein>
<feature type="transmembrane region" description="Helical" evidence="1">
    <location>
        <begin position="213"/>
        <end position="243"/>
    </location>
</feature>
<comment type="caution">
    <text evidence="3">The sequence shown here is derived from an EMBL/GenBank/DDBJ whole genome shotgun (WGS) entry which is preliminary data.</text>
</comment>
<keyword evidence="1" id="KW-0812">Transmembrane</keyword>
<organism evidence="3 4">
    <name type="scientific">Sulfitobacter aestuariivivens</name>
    <dbReference type="NCBI Taxonomy" id="2766981"/>
    <lineage>
        <taxon>Bacteria</taxon>
        <taxon>Pseudomonadati</taxon>
        <taxon>Pseudomonadota</taxon>
        <taxon>Alphaproteobacteria</taxon>
        <taxon>Rhodobacterales</taxon>
        <taxon>Roseobacteraceae</taxon>
        <taxon>Sulfitobacter</taxon>
    </lineage>
</organism>
<dbReference type="Proteomes" id="UP000635142">
    <property type="component" value="Unassembled WGS sequence"/>
</dbReference>
<evidence type="ECO:0000256" key="2">
    <source>
        <dbReference type="SAM" id="SignalP"/>
    </source>
</evidence>
<dbReference type="EMBL" id="JACTAG010000001">
    <property type="protein sequence ID" value="MBD3664073.1"/>
    <property type="molecule type" value="Genomic_DNA"/>
</dbReference>
<name>A0A927HF56_9RHOB</name>
<feature type="transmembrane region" description="Helical" evidence="1">
    <location>
        <begin position="94"/>
        <end position="127"/>
    </location>
</feature>
<dbReference type="AlphaFoldDB" id="A0A927HF56"/>
<evidence type="ECO:0000313" key="4">
    <source>
        <dbReference type="Proteomes" id="UP000635142"/>
    </source>
</evidence>